<sequence length="148" mass="15653">MSQEKVKNRWIVVIGAILVQLALGSIYSWGTLSLFISGGAFLKEPAEVTIYIFGVSLLFFGFTMIFAGKLQQKYGPKKIAIIGGILIGIGAIASALMTTFIGLLITYGIIFGMGIGFAYVCPIACAAKWFPDKKGFINGIAVAGFGAA</sequence>
<dbReference type="InterPro" id="IPR050327">
    <property type="entry name" value="Proton-linked_MCT"/>
</dbReference>
<feature type="transmembrane region" description="Helical" evidence="1">
    <location>
        <begin position="48"/>
        <end position="67"/>
    </location>
</feature>
<dbReference type="AlphaFoldDB" id="X1VX73"/>
<proteinExistence type="predicted"/>
<dbReference type="SUPFAM" id="SSF103473">
    <property type="entry name" value="MFS general substrate transporter"/>
    <property type="match status" value="1"/>
</dbReference>
<dbReference type="InterPro" id="IPR036259">
    <property type="entry name" value="MFS_trans_sf"/>
</dbReference>
<keyword evidence="1" id="KW-0812">Transmembrane</keyword>
<dbReference type="PANTHER" id="PTHR11360:SF304">
    <property type="entry name" value="MFS DOMAIN-CONTAINING PROTEIN"/>
    <property type="match status" value="1"/>
</dbReference>
<keyword evidence="1" id="KW-1133">Transmembrane helix</keyword>
<evidence type="ECO:0000259" key="2">
    <source>
        <dbReference type="PROSITE" id="PS50850"/>
    </source>
</evidence>
<feature type="transmembrane region" description="Helical" evidence="1">
    <location>
        <begin position="12"/>
        <end position="36"/>
    </location>
</feature>
<accession>X1VX73</accession>
<dbReference type="InterPro" id="IPR020846">
    <property type="entry name" value="MFS_dom"/>
</dbReference>
<feature type="domain" description="Major facilitator superfamily (MFS) profile" evidence="2">
    <location>
        <begin position="8"/>
        <end position="148"/>
    </location>
</feature>
<dbReference type="Gene3D" id="1.20.1250.20">
    <property type="entry name" value="MFS general substrate transporter like domains"/>
    <property type="match status" value="1"/>
</dbReference>
<name>X1VX73_9ZZZZ</name>
<keyword evidence="1" id="KW-0472">Membrane</keyword>
<feature type="transmembrane region" description="Helical" evidence="1">
    <location>
        <begin position="79"/>
        <end position="103"/>
    </location>
</feature>
<feature type="non-terminal residue" evidence="3">
    <location>
        <position position="148"/>
    </location>
</feature>
<dbReference type="Pfam" id="PF07690">
    <property type="entry name" value="MFS_1"/>
    <property type="match status" value="1"/>
</dbReference>
<organism evidence="3">
    <name type="scientific">marine sediment metagenome</name>
    <dbReference type="NCBI Taxonomy" id="412755"/>
    <lineage>
        <taxon>unclassified sequences</taxon>
        <taxon>metagenomes</taxon>
        <taxon>ecological metagenomes</taxon>
    </lineage>
</organism>
<gene>
    <name evidence="3" type="ORF">S12H4_44728</name>
</gene>
<reference evidence="3" key="1">
    <citation type="journal article" date="2014" name="Front. Microbiol.">
        <title>High frequency of phylogenetically diverse reductive dehalogenase-homologous genes in deep subseafloor sedimentary metagenomes.</title>
        <authorList>
            <person name="Kawai M."/>
            <person name="Futagami T."/>
            <person name="Toyoda A."/>
            <person name="Takaki Y."/>
            <person name="Nishi S."/>
            <person name="Hori S."/>
            <person name="Arai W."/>
            <person name="Tsubouchi T."/>
            <person name="Morono Y."/>
            <person name="Uchiyama I."/>
            <person name="Ito T."/>
            <person name="Fujiyama A."/>
            <person name="Inagaki F."/>
            <person name="Takami H."/>
        </authorList>
    </citation>
    <scope>NUCLEOTIDE SEQUENCE</scope>
    <source>
        <strain evidence="3">Expedition CK06-06</strain>
    </source>
</reference>
<evidence type="ECO:0000313" key="3">
    <source>
        <dbReference type="EMBL" id="GAJ16155.1"/>
    </source>
</evidence>
<comment type="caution">
    <text evidence="3">The sequence shown here is derived from an EMBL/GenBank/DDBJ whole genome shotgun (WGS) entry which is preliminary data.</text>
</comment>
<dbReference type="InterPro" id="IPR011701">
    <property type="entry name" value="MFS"/>
</dbReference>
<evidence type="ECO:0000256" key="1">
    <source>
        <dbReference type="SAM" id="Phobius"/>
    </source>
</evidence>
<dbReference type="PANTHER" id="PTHR11360">
    <property type="entry name" value="MONOCARBOXYLATE TRANSPORTER"/>
    <property type="match status" value="1"/>
</dbReference>
<feature type="transmembrane region" description="Helical" evidence="1">
    <location>
        <begin position="109"/>
        <end position="130"/>
    </location>
</feature>
<dbReference type="GO" id="GO:0022857">
    <property type="term" value="F:transmembrane transporter activity"/>
    <property type="evidence" value="ECO:0007669"/>
    <property type="project" value="InterPro"/>
</dbReference>
<protein>
    <recommendedName>
        <fullName evidence="2">Major facilitator superfamily (MFS) profile domain-containing protein</fullName>
    </recommendedName>
</protein>
<dbReference type="EMBL" id="BARW01027585">
    <property type="protein sequence ID" value="GAJ16155.1"/>
    <property type="molecule type" value="Genomic_DNA"/>
</dbReference>
<dbReference type="PROSITE" id="PS50850">
    <property type="entry name" value="MFS"/>
    <property type="match status" value="1"/>
</dbReference>